<dbReference type="RefSeq" id="WP_017867031.1">
    <property type="nucleotide sequence ID" value="NZ_BJYB01000029.1"/>
</dbReference>
<comment type="caution">
    <text evidence="2">The sequence shown here is derived from an EMBL/GenBank/DDBJ whole genome shotgun (WGS) entry which is preliminary data.</text>
</comment>
<feature type="transmembrane region" description="Helical" evidence="1">
    <location>
        <begin position="7"/>
        <end position="24"/>
    </location>
</feature>
<keyword evidence="3" id="KW-1185">Reference proteome</keyword>
<sequence length="115" mass="13507">MIDWHYGFINLLSYIPFILAWISFTHFQNATWGIIFFLIFLIVLLLLFSKKSPYQEKYHQTTFNHFDGIFRTILVVIALLLVWLAPDFVFDLVMPFIIAASNIIPSFFTEKVEGP</sequence>
<keyword evidence="1" id="KW-0812">Transmembrane</keyword>
<evidence type="ECO:0000313" key="3">
    <source>
        <dbReference type="Proteomes" id="UP000051886"/>
    </source>
</evidence>
<evidence type="ECO:0000256" key="1">
    <source>
        <dbReference type="SAM" id="Phobius"/>
    </source>
</evidence>
<dbReference type="EMBL" id="JQCN01000008">
    <property type="protein sequence ID" value="KRO01385.1"/>
    <property type="molecule type" value="Genomic_DNA"/>
</dbReference>
<name>A0A0R2LI28_9LACO</name>
<gene>
    <name evidence="2" type="ORF">IV66_GL000270</name>
</gene>
<dbReference type="AlphaFoldDB" id="A0A0R2LI28"/>
<evidence type="ECO:0000313" key="2">
    <source>
        <dbReference type="EMBL" id="KRO01385.1"/>
    </source>
</evidence>
<dbReference type="PATRIC" id="fig|449659.4.peg.268"/>
<keyword evidence="1" id="KW-1133">Transmembrane helix</keyword>
<feature type="transmembrane region" description="Helical" evidence="1">
    <location>
        <begin position="68"/>
        <end position="86"/>
    </location>
</feature>
<accession>A0A0R2LI28</accession>
<feature type="transmembrane region" description="Helical" evidence="1">
    <location>
        <begin position="30"/>
        <end position="48"/>
    </location>
</feature>
<protein>
    <submittedName>
        <fullName evidence="2">Uncharacterized protein</fullName>
    </submittedName>
</protein>
<keyword evidence="1" id="KW-0472">Membrane</keyword>
<dbReference type="Proteomes" id="UP000051886">
    <property type="component" value="Unassembled WGS sequence"/>
</dbReference>
<proteinExistence type="predicted"/>
<dbReference type="OrthoDB" id="2332513at2"/>
<organism evidence="2 3">
    <name type="scientific">Ligilactobacillus pobuzihii</name>
    <dbReference type="NCBI Taxonomy" id="449659"/>
    <lineage>
        <taxon>Bacteria</taxon>
        <taxon>Bacillati</taxon>
        <taxon>Bacillota</taxon>
        <taxon>Bacilli</taxon>
        <taxon>Lactobacillales</taxon>
        <taxon>Lactobacillaceae</taxon>
        <taxon>Ligilactobacillus</taxon>
    </lineage>
</organism>
<reference evidence="2 3" key="1">
    <citation type="journal article" date="2015" name="Genome Announc.">
        <title>Expanding the biotechnology potential of lactobacilli through comparative genomics of 213 strains and associated genera.</title>
        <authorList>
            <person name="Sun Z."/>
            <person name="Harris H.M."/>
            <person name="McCann A."/>
            <person name="Guo C."/>
            <person name="Argimon S."/>
            <person name="Zhang W."/>
            <person name="Yang X."/>
            <person name="Jeffery I.B."/>
            <person name="Cooney J.C."/>
            <person name="Kagawa T.F."/>
            <person name="Liu W."/>
            <person name="Song Y."/>
            <person name="Salvetti E."/>
            <person name="Wrobel A."/>
            <person name="Rasinkangas P."/>
            <person name="Parkhill J."/>
            <person name="Rea M.C."/>
            <person name="O'Sullivan O."/>
            <person name="Ritari J."/>
            <person name="Douillard F.P."/>
            <person name="Paul Ross R."/>
            <person name="Yang R."/>
            <person name="Briner A.E."/>
            <person name="Felis G.E."/>
            <person name="de Vos W.M."/>
            <person name="Barrangou R."/>
            <person name="Klaenhammer T.R."/>
            <person name="Caufield P.W."/>
            <person name="Cui Y."/>
            <person name="Zhang H."/>
            <person name="O'Toole P.W."/>
        </authorList>
    </citation>
    <scope>NUCLEOTIDE SEQUENCE [LARGE SCALE GENOMIC DNA]</scope>
    <source>
        <strain evidence="2 3">NBRC 103219</strain>
    </source>
</reference>